<feature type="binding site" evidence="14 15">
    <location>
        <position position="97"/>
    </location>
    <ligand>
        <name>a divalent metal cation</name>
        <dbReference type="ChEBI" id="CHEBI:60240"/>
    </ligand>
</feature>
<dbReference type="InterPro" id="IPR001352">
    <property type="entry name" value="RNase_HII/HIII"/>
</dbReference>
<feature type="binding site" evidence="14 15">
    <location>
        <position position="202"/>
    </location>
    <ligand>
        <name>a divalent metal cation</name>
        <dbReference type="ChEBI" id="CHEBI:60240"/>
    </ligand>
</feature>
<dbReference type="InterPro" id="IPR036397">
    <property type="entry name" value="RNaseH_sf"/>
</dbReference>
<dbReference type="PANTHER" id="PTHR10954">
    <property type="entry name" value="RIBONUCLEASE H2 SUBUNIT A"/>
    <property type="match status" value="1"/>
</dbReference>
<evidence type="ECO:0000256" key="12">
    <source>
        <dbReference type="ARBA" id="ARBA00022801"/>
    </source>
</evidence>
<evidence type="ECO:0000256" key="8">
    <source>
        <dbReference type="ARBA" id="ARBA00022490"/>
    </source>
</evidence>
<evidence type="ECO:0000256" key="13">
    <source>
        <dbReference type="ARBA" id="ARBA00022842"/>
    </source>
</evidence>
<proteinExistence type="inferred from homology"/>
<dbReference type="SUPFAM" id="SSF53098">
    <property type="entry name" value="Ribonuclease H-like"/>
    <property type="match status" value="1"/>
</dbReference>
<keyword evidence="11 14" id="KW-0255">Endonuclease</keyword>
<dbReference type="PROSITE" id="PS51975">
    <property type="entry name" value="RNASE_H_2"/>
    <property type="match status" value="1"/>
</dbReference>
<dbReference type="EMBL" id="CP041722">
    <property type="protein sequence ID" value="QEX39182.1"/>
    <property type="molecule type" value="Genomic_DNA"/>
</dbReference>
<accession>A0A133QA06</accession>
<evidence type="ECO:0000256" key="15">
    <source>
        <dbReference type="PROSITE-ProRule" id="PRU01319"/>
    </source>
</evidence>
<dbReference type="GO" id="GO:0032299">
    <property type="term" value="C:ribonuclease H2 complex"/>
    <property type="evidence" value="ECO:0007669"/>
    <property type="project" value="TreeGrafter"/>
</dbReference>
<dbReference type="PIRSF" id="PIRSF037748">
    <property type="entry name" value="RnhC"/>
    <property type="match status" value="1"/>
</dbReference>
<dbReference type="NCBIfam" id="TIGR00716">
    <property type="entry name" value="rnhC"/>
    <property type="match status" value="1"/>
</dbReference>
<evidence type="ECO:0000313" key="19">
    <source>
        <dbReference type="EMBL" id="TBW72817.1"/>
    </source>
</evidence>
<comment type="catalytic activity">
    <reaction evidence="1 14 15">
        <text>Endonucleolytic cleavage to 5'-phosphomonoester.</text>
        <dbReference type="EC" id="3.1.26.4"/>
    </reaction>
</comment>
<keyword evidence="8 14" id="KW-0963">Cytoplasm</keyword>
<evidence type="ECO:0000313" key="22">
    <source>
        <dbReference type="Proteomes" id="UP000325462"/>
    </source>
</evidence>
<dbReference type="EMBL" id="SCHB01000002">
    <property type="protein sequence ID" value="TBW72817.1"/>
    <property type="molecule type" value="Genomic_DNA"/>
</dbReference>
<gene>
    <name evidence="14" type="primary">rnhC</name>
    <name evidence="19" type="ORF">EQ812_02960</name>
    <name evidence="18" type="ORF">FO454_09875</name>
    <name evidence="17" type="ORF">HMPREF3225_00532</name>
</gene>
<feature type="binding site" evidence="14 15">
    <location>
        <position position="98"/>
    </location>
    <ligand>
        <name>a divalent metal cation</name>
        <dbReference type="ChEBI" id="CHEBI:60240"/>
    </ligand>
</feature>
<sequence length="310" mass="34892">MANVVQKLTNEAIEQLLNQIDFEQHNLPQGMRARTNYKQTTINIYNSGKVMFQGKQAENIARELLPNYHDAAMAATTSKQSSTHTLQYDKYDCIGSDEAGSGDYFGPLTVCAAYVTQSHVAILKTLGVDDSKKLTDTKIIDLAEQLVTFIPHSLLTLDNIKYNERQALGWSQVKMKAVLHNEAIKNVTQKIHPDNIDYIVIDQFAQREVYQHYALSALPFPEKTKFETKGESKSLAIAAASIISRYAFVKYMDQLARKMHCEIPKGAGNKVDLVAAKIIDKSGINKLDSISKKHFKNREKALKLVERKQN</sequence>
<dbReference type="PANTHER" id="PTHR10954:SF23">
    <property type="entry name" value="RIBONUCLEASE"/>
    <property type="match status" value="1"/>
</dbReference>
<evidence type="ECO:0000256" key="10">
    <source>
        <dbReference type="ARBA" id="ARBA00022723"/>
    </source>
</evidence>
<comment type="subcellular location">
    <subcellularLocation>
        <location evidence="4 14">Cytoplasm</location>
    </subcellularLocation>
</comment>
<evidence type="ECO:0000313" key="21">
    <source>
        <dbReference type="Proteomes" id="UP000293637"/>
    </source>
</evidence>
<reference evidence="19 21" key="2">
    <citation type="journal article" date="2019" name="Sci. Transl. Med.">
        <title>Quorum sensing between bacterial species on the skin protects against epidermal injury in atopic dermatitis.</title>
        <authorList>
            <person name="Williams M.R."/>
        </authorList>
    </citation>
    <scope>NUCLEOTIDE SEQUENCE [LARGE SCALE GENOMIC DNA]</scope>
    <source>
        <strain evidence="19 21">E7</strain>
    </source>
</reference>
<dbReference type="EC" id="3.1.26.4" evidence="6 14"/>
<dbReference type="FunFam" id="3.30.420.10:FF:000047">
    <property type="entry name" value="Ribonuclease HIII"/>
    <property type="match status" value="1"/>
</dbReference>
<feature type="domain" description="RNase H type-2" evidence="16">
    <location>
        <begin position="91"/>
        <end position="307"/>
    </location>
</feature>
<evidence type="ECO:0000256" key="6">
    <source>
        <dbReference type="ARBA" id="ARBA00012180"/>
    </source>
</evidence>
<comment type="function">
    <text evidence="3 14">Endonuclease that specifically degrades the RNA of RNA-DNA hybrids.</text>
</comment>
<organism evidence="19 21">
    <name type="scientific">Staphylococcus lugdunensis</name>
    <dbReference type="NCBI Taxonomy" id="28035"/>
    <lineage>
        <taxon>Bacteria</taxon>
        <taxon>Bacillati</taxon>
        <taxon>Bacillota</taxon>
        <taxon>Bacilli</taxon>
        <taxon>Bacillales</taxon>
        <taxon>Staphylococcaceae</taxon>
        <taxon>Staphylococcus</taxon>
    </lineage>
</organism>
<dbReference type="GO" id="GO:0006298">
    <property type="term" value="P:mismatch repair"/>
    <property type="evidence" value="ECO:0007669"/>
    <property type="project" value="TreeGrafter"/>
</dbReference>
<reference evidence="17 20" key="1">
    <citation type="submission" date="2016-01" db="EMBL/GenBank/DDBJ databases">
        <authorList>
            <person name="Mitreva M."/>
            <person name="Pepin K.H."/>
            <person name="Mihindukulasuriya K.A."/>
            <person name="Fulton R."/>
            <person name="Fronick C."/>
            <person name="O'Laughlin M."/>
            <person name="Miner T."/>
            <person name="Herter B."/>
            <person name="Rosa B.A."/>
            <person name="Cordes M."/>
            <person name="Tomlinson C."/>
            <person name="Wollam A."/>
            <person name="Palsikar V.B."/>
            <person name="Mardis E.R."/>
            <person name="Wilson R.K."/>
        </authorList>
    </citation>
    <scope>NUCLEOTIDE SEQUENCE [LARGE SCALE GENOMIC DNA]</scope>
    <source>
        <strain evidence="17 20">MJR7738</strain>
    </source>
</reference>
<dbReference type="InterPro" id="IPR004641">
    <property type="entry name" value="RNase_HIII"/>
</dbReference>
<dbReference type="GO" id="GO:0004523">
    <property type="term" value="F:RNA-DNA hybrid ribonuclease activity"/>
    <property type="evidence" value="ECO:0007669"/>
    <property type="project" value="UniProtKB-UniRule"/>
</dbReference>
<dbReference type="Gene3D" id="3.30.310.10">
    <property type="entry name" value="TATA-Binding Protein"/>
    <property type="match status" value="1"/>
</dbReference>
<evidence type="ECO:0000256" key="11">
    <source>
        <dbReference type="ARBA" id="ARBA00022759"/>
    </source>
</evidence>
<evidence type="ECO:0000313" key="18">
    <source>
        <dbReference type="EMBL" id="QEX39182.1"/>
    </source>
</evidence>
<dbReference type="RefSeq" id="WP_002478344.1">
    <property type="nucleotide sequence ID" value="NZ_AP021848.1"/>
</dbReference>
<dbReference type="EMBL" id="LRQI01000024">
    <property type="protein sequence ID" value="KXA39633.1"/>
    <property type="molecule type" value="Genomic_DNA"/>
</dbReference>
<keyword evidence="22" id="KW-1185">Reference proteome</keyword>
<comment type="cofactor">
    <cofactor evidence="2">
        <name>Mg(2+)</name>
        <dbReference type="ChEBI" id="CHEBI:18420"/>
    </cofactor>
</comment>
<evidence type="ECO:0000256" key="3">
    <source>
        <dbReference type="ARBA" id="ARBA00004065"/>
    </source>
</evidence>
<dbReference type="Pfam" id="PF11858">
    <property type="entry name" value="DUF3378"/>
    <property type="match status" value="1"/>
</dbReference>
<dbReference type="Pfam" id="PF01351">
    <property type="entry name" value="RNase_HII"/>
    <property type="match status" value="1"/>
</dbReference>
<dbReference type="InterPro" id="IPR024567">
    <property type="entry name" value="RNase_HII/HIII_dom"/>
</dbReference>
<dbReference type="Proteomes" id="UP000293637">
    <property type="component" value="Unassembled WGS sequence"/>
</dbReference>
<dbReference type="GO" id="GO:0043137">
    <property type="term" value="P:DNA replication, removal of RNA primer"/>
    <property type="evidence" value="ECO:0007669"/>
    <property type="project" value="TreeGrafter"/>
</dbReference>
<evidence type="ECO:0000256" key="5">
    <source>
        <dbReference type="ARBA" id="ARBA00008378"/>
    </source>
</evidence>
<evidence type="ECO:0000256" key="2">
    <source>
        <dbReference type="ARBA" id="ARBA00001946"/>
    </source>
</evidence>
<dbReference type="CDD" id="cd06590">
    <property type="entry name" value="RNase_HII_bacteria_HIII_like"/>
    <property type="match status" value="1"/>
</dbReference>
<keyword evidence="9 14" id="KW-0540">Nuclease</keyword>
<evidence type="ECO:0000313" key="20">
    <source>
        <dbReference type="Proteomes" id="UP000070063"/>
    </source>
</evidence>
<dbReference type="HAMAP" id="MF_00053">
    <property type="entry name" value="RNase_HIII"/>
    <property type="match status" value="1"/>
</dbReference>
<dbReference type="GO" id="GO:0005737">
    <property type="term" value="C:cytoplasm"/>
    <property type="evidence" value="ECO:0007669"/>
    <property type="project" value="UniProtKB-SubCell"/>
</dbReference>
<comment type="cofactor">
    <cofactor evidence="14 15">
        <name>Mn(2+)</name>
        <dbReference type="ChEBI" id="CHEBI:29035"/>
    </cofactor>
    <cofactor evidence="14 15">
        <name>Mg(2+)</name>
        <dbReference type="ChEBI" id="CHEBI:18420"/>
    </cofactor>
    <text evidence="14 15">Manganese or magnesium. Binds 1 divalent metal ion per monomer in the absence of substrate. May bind a second metal ion after substrate binding.</text>
</comment>
<dbReference type="OMA" id="GCTITAY"/>
<evidence type="ECO:0000256" key="4">
    <source>
        <dbReference type="ARBA" id="ARBA00004496"/>
    </source>
</evidence>
<dbReference type="Proteomes" id="UP000325462">
    <property type="component" value="Chromosome"/>
</dbReference>
<dbReference type="GeneID" id="58090024"/>
<dbReference type="eggNOG" id="COG1039">
    <property type="taxonomic scope" value="Bacteria"/>
</dbReference>
<keyword evidence="12 14" id="KW-0378">Hydrolase</keyword>
<protein>
    <recommendedName>
        <fullName evidence="7 14">Ribonuclease HIII</fullName>
        <shortName evidence="14">RNase HIII</shortName>
        <ecNumber evidence="6 14">3.1.26.4</ecNumber>
    </recommendedName>
</protein>
<dbReference type="InterPro" id="IPR012295">
    <property type="entry name" value="TBP_dom_sf"/>
</dbReference>
<keyword evidence="10 14" id="KW-0479">Metal-binding</keyword>
<evidence type="ECO:0000256" key="14">
    <source>
        <dbReference type="HAMAP-Rule" id="MF_00053"/>
    </source>
</evidence>
<dbReference type="GO" id="GO:0000287">
    <property type="term" value="F:magnesium ion binding"/>
    <property type="evidence" value="ECO:0007669"/>
    <property type="project" value="UniProtKB-UniRule"/>
</dbReference>
<keyword evidence="13 14" id="KW-0460">Magnesium</keyword>
<evidence type="ECO:0000259" key="16">
    <source>
        <dbReference type="PROSITE" id="PS51975"/>
    </source>
</evidence>
<dbReference type="Gene3D" id="3.30.420.10">
    <property type="entry name" value="Ribonuclease H-like superfamily/Ribonuclease H"/>
    <property type="match status" value="1"/>
</dbReference>
<evidence type="ECO:0000256" key="9">
    <source>
        <dbReference type="ARBA" id="ARBA00022722"/>
    </source>
</evidence>
<dbReference type="InterPro" id="IPR012337">
    <property type="entry name" value="RNaseH-like_sf"/>
</dbReference>
<reference evidence="18 22" key="3">
    <citation type="submission" date="2019-07" db="EMBL/GenBank/DDBJ databases">
        <title>Comparative genome analysis of staphylococcus lugdunensis shows clonal complex-dependent diversity of the putative virulence factor, ess/type vii locus.</title>
        <authorList>
            <person name="Lebeurre J."/>
            <person name="Dahyot S."/>
            <person name="Diene S."/>
            <person name="Paulay A."/>
            <person name="Aubourg M."/>
            <person name="Argemi X."/>
            <person name="Giard J.-C."/>
            <person name="Tournier I."/>
            <person name="Francois P."/>
            <person name="Pestel-Caron M."/>
        </authorList>
    </citation>
    <scope>NUCLEOTIDE SEQUENCE [LARGE SCALE GENOMIC DNA]</scope>
    <source>
        <strain evidence="18 22">SL13</strain>
    </source>
</reference>
<name>A0A133QA06_STALU</name>
<dbReference type="InterPro" id="IPR024568">
    <property type="entry name" value="RNase_HIII_N"/>
</dbReference>
<dbReference type="Proteomes" id="UP000070063">
    <property type="component" value="Unassembled WGS sequence"/>
</dbReference>
<dbReference type="STRING" id="28035.B6N84_08445"/>
<comment type="similarity">
    <text evidence="5 14">Belongs to the RNase HII family. RnhC subfamily.</text>
</comment>
<dbReference type="GO" id="GO:0003723">
    <property type="term" value="F:RNA binding"/>
    <property type="evidence" value="ECO:0007669"/>
    <property type="project" value="UniProtKB-UniRule"/>
</dbReference>
<evidence type="ECO:0000256" key="1">
    <source>
        <dbReference type="ARBA" id="ARBA00000077"/>
    </source>
</evidence>
<evidence type="ECO:0000313" key="17">
    <source>
        <dbReference type="EMBL" id="KXA39633.1"/>
    </source>
</evidence>
<evidence type="ECO:0000256" key="7">
    <source>
        <dbReference type="ARBA" id="ARBA00021407"/>
    </source>
</evidence>
<dbReference type="AlphaFoldDB" id="A0A133QA06"/>